<evidence type="ECO:0000313" key="4">
    <source>
        <dbReference type="EMBL" id="KAK4234538.1"/>
    </source>
</evidence>
<dbReference type="GO" id="GO:0016491">
    <property type="term" value="F:oxidoreductase activity"/>
    <property type="evidence" value="ECO:0007669"/>
    <property type="project" value="UniProtKB-KW"/>
</dbReference>
<name>A0AAN7C365_9PEZI</name>
<dbReference type="EMBL" id="MU860356">
    <property type="protein sequence ID" value="KAK4234538.1"/>
    <property type="molecule type" value="Genomic_DNA"/>
</dbReference>
<evidence type="ECO:0000256" key="2">
    <source>
        <dbReference type="ARBA" id="ARBA00023002"/>
    </source>
</evidence>
<dbReference type="AlphaFoldDB" id="A0AAN7C365"/>
<dbReference type="InterPro" id="IPR051609">
    <property type="entry name" value="NmrA/Isoflavone_reductase-like"/>
</dbReference>
<reference evidence="4" key="2">
    <citation type="submission" date="2023-05" db="EMBL/GenBank/DDBJ databases">
        <authorList>
            <consortium name="Lawrence Berkeley National Laboratory"/>
            <person name="Steindorff A."/>
            <person name="Hensen N."/>
            <person name="Bonometti L."/>
            <person name="Westerberg I."/>
            <person name="Brannstrom I.O."/>
            <person name="Guillou S."/>
            <person name="Cros-Aarteil S."/>
            <person name="Calhoun S."/>
            <person name="Haridas S."/>
            <person name="Kuo A."/>
            <person name="Mondo S."/>
            <person name="Pangilinan J."/>
            <person name="Riley R."/>
            <person name="Labutti K."/>
            <person name="Andreopoulos B."/>
            <person name="Lipzen A."/>
            <person name="Chen C."/>
            <person name="Yanf M."/>
            <person name="Daum C."/>
            <person name="Ng V."/>
            <person name="Clum A."/>
            <person name="Ohm R."/>
            <person name="Martin F."/>
            <person name="Silar P."/>
            <person name="Natvig D."/>
            <person name="Lalanne C."/>
            <person name="Gautier V."/>
            <person name="Ament-Velasquez S.L."/>
            <person name="Kruys A."/>
            <person name="Hutchinson M.I."/>
            <person name="Powell A.J."/>
            <person name="Barry K."/>
            <person name="Miller A.N."/>
            <person name="Grigoriev I.V."/>
            <person name="Debuchy R."/>
            <person name="Gladieux P."/>
            <person name="Thoren M.H."/>
            <person name="Johannesson H."/>
        </authorList>
    </citation>
    <scope>NUCLEOTIDE SEQUENCE</scope>
    <source>
        <strain evidence="4">CBS 532.94</strain>
    </source>
</reference>
<keyword evidence="5" id="KW-1185">Reference proteome</keyword>
<evidence type="ECO:0000256" key="1">
    <source>
        <dbReference type="ARBA" id="ARBA00022857"/>
    </source>
</evidence>
<dbReference type="Gene3D" id="3.90.25.10">
    <property type="entry name" value="UDP-galactose 4-epimerase, domain 1"/>
    <property type="match status" value="1"/>
</dbReference>
<dbReference type="PANTHER" id="PTHR47706:SF9">
    <property type="entry name" value="NMRA-LIKE DOMAIN-CONTAINING PROTEIN-RELATED"/>
    <property type="match status" value="1"/>
</dbReference>
<keyword evidence="2" id="KW-0560">Oxidoreductase</keyword>
<comment type="caution">
    <text evidence="4">The sequence shown here is derived from an EMBL/GenBank/DDBJ whole genome shotgun (WGS) entry which is preliminary data.</text>
</comment>
<sequence length="312" mass="34472">MTAPFQHILLIGATGSIGRYVLRALLAEPSFRVTILQRASSHTPLTSGSDSQDVRVITIDDSYPTDALVKAFTGQDAVISCVTTLSVANQHRFIDAAIAAGVRRYVPSEFGLNNMRPDAQALCSVFRDKGAVQQYLREKAAEGRIEWMSVSCGMWLKWSMQNDFLGMHVREKNKRRFVLWDGGRGRFSVTTEENTALAIVRALTRLPAETKNRNVLVQEFAVTQRELLEELKRQTGEEIVVEEVESEGTIKQLQAKAAEGDPAGTFGLIEAGFLTGRYGGHLEHEGEILTDKLGLERHSLKEVVADALASLQ</sequence>
<dbReference type="Proteomes" id="UP001303760">
    <property type="component" value="Unassembled WGS sequence"/>
</dbReference>
<dbReference type="SUPFAM" id="SSF51735">
    <property type="entry name" value="NAD(P)-binding Rossmann-fold domains"/>
    <property type="match status" value="1"/>
</dbReference>
<proteinExistence type="predicted"/>
<feature type="domain" description="NmrA-like" evidence="3">
    <location>
        <begin position="6"/>
        <end position="253"/>
    </location>
</feature>
<accession>A0AAN7C365</accession>
<dbReference type="InterPro" id="IPR008030">
    <property type="entry name" value="NmrA-like"/>
</dbReference>
<dbReference type="InterPro" id="IPR036291">
    <property type="entry name" value="NAD(P)-bd_dom_sf"/>
</dbReference>
<protein>
    <recommendedName>
        <fullName evidence="3">NmrA-like domain-containing protein</fullName>
    </recommendedName>
</protein>
<dbReference type="Pfam" id="PF05368">
    <property type="entry name" value="NmrA"/>
    <property type="match status" value="1"/>
</dbReference>
<evidence type="ECO:0000313" key="5">
    <source>
        <dbReference type="Proteomes" id="UP001303760"/>
    </source>
</evidence>
<keyword evidence="1" id="KW-0521">NADP</keyword>
<dbReference type="CDD" id="cd05259">
    <property type="entry name" value="PCBER_SDR_a"/>
    <property type="match status" value="1"/>
</dbReference>
<gene>
    <name evidence="4" type="ORF">C8A03DRAFT_37681</name>
</gene>
<dbReference type="PANTHER" id="PTHR47706">
    <property type="entry name" value="NMRA-LIKE FAMILY PROTEIN"/>
    <property type="match status" value="1"/>
</dbReference>
<evidence type="ECO:0000259" key="3">
    <source>
        <dbReference type="Pfam" id="PF05368"/>
    </source>
</evidence>
<reference evidence="4" key="1">
    <citation type="journal article" date="2023" name="Mol. Phylogenet. Evol.">
        <title>Genome-scale phylogeny and comparative genomics of the fungal order Sordariales.</title>
        <authorList>
            <person name="Hensen N."/>
            <person name="Bonometti L."/>
            <person name="Westerberg I."/>
            <person name="Brannstrom I.O."/>
            <person name="Guillou S."/>
            <person name="Cros-Aarteil S."/>
            <person name="Calhoun S."/>
            <person name="Haridas S."/>
            <person name="Kuo A."/>
            <person name="Mondo S."/>
            <person name="Pangilinan J."/>
            <person name="Riley R."/>
            <person name="LaButti K."/>
            <person name="Andreopoulos B."/>
            <person name="Lipzen A."/>
            <person name="Chen C."/>
            <person name="Yan M."/>
            <person name="Daum C."/>
            <person name="Ng V."/>
            <person name="Clum A."/>
            <person name="Steindorff A."/>
            <person name="Ohm R.A."/>
            <person name="Martin F."/>
            <person name="Silar P."/>
            <person name="Natvig D.O."/>
            <person name="Lalanne C."/>
            <person name="Gautier V."/>
            <person name="Ament-Velasquez S.L."/>
            <person name="Kruys A."/>
            <person name="Hutchinson M.I."/>
            <person name="Powell A.J."/>
            <person name="Barry K."/>
            <person name="Miller A.N."/>
            <person name="Grigoriev I.V."/>
            <person name="Debuchy R."/>
            <person name="Gladieux P."/>
            <person name="Hiltunen Thoren M."/>
            <person name="Johannesson H."/>
        </authorList>
    </citation>
    <scope>NUCLEOTIDE SEQUENCE</scope>
    <source>
        <strain evidence="4">CBS 532.94</strain>
    </source>
</reference>
<organism evidence="4 5">
    <name type="scientific">Achaetomium macrosporum</name>
    <dbReference type="NCBI Taxonomy" id="79813"/>
    <lineage>
        <taxon>Eukaryota</taxon>
        <taxon>Fungi</taxon>
        <taxon>Dikarya</taxon>
        <taxon>Ascomycota</taxon>
        <taxon>Pezizomycotina</taxon>
        <taxon>Sordariomycetes</taxon>
        <taxon>Sordariomycetidae</taxon>
        <taxon>Sordariales</taxon>
        <taxon>Chaetomiaceae</taxon>
        <taxon>Achaetomium</taxon>
    </lineage>
</organism>
<dbReference type="Gene3D" id="3.40.50.720">
    <property type="entry name" value="NAD(P)-binding Rossmann-like Domain"/>
    <property type="match status" value="1"/>
</dbReference>
<dbReference type="InterPro" id="IPR045312">
    <property type="entry name" value="PCBER-like"/>
</dbReference>